<dbReference type="Proteomes" id="UP001597233">
    <property type="component" value="Unassembled WGS sequence"/>
</dbReference>
<dbReference type="InterPro" id="IPR005474">
    <property type="entry name" value="Transketolase_N"/>
</dbReference>
<dbReference type="EMBL" id="JBHUEH010000011">
    <property type="protein sequence ID" value="MFD1885019.1"/>
    <property type="molecule type" value="Genomic_DNA"/>
</dbReference>
<sequence length="259" mass="27959">MLSTVNKLHEQTIQARKLIIDMAATEVGCHIGGSLSVIDVLLTSFALYGNDERNRIILSKGHAAAALYSTLYVLGWLQDNPADSYGQKESLFTGHPNYLLPHIPFATGSLGHGPAYGAGWALSQRLRGEQGRSIVISGDGELQEGSCWEALQVIAAKQLHAYTQIVDYNGGQNDGLVQDISPLPQLADRFSSFGFEVREIDGHDLQQITAALEVKTNRPLAIIAHTIKGKGIAAMEGNPAAHYAKISRAQACKWKEALG</sequence>
<evidence type="ECO:0000256" key="3">
    <source>
        <dbReference type="ARBA" id="ARBA00023052"/>
    </source>
</evidence>
<keyword evidence="6" id="KW-1185">Reference proteome</keyword>
<dbReference type="Pfam" id="PF00456">
    <property type="entry name" value="Transketolase_N"/>
    <property type="match status" value="1"/>
</dbReference>
<dbReference type="Gene3D" id="3.40.50.970">
    <property type="match status" value="1"/>
</dbReference>
<gene>
    <name evidence="5" type="ORF">ACFSC9_05720</name>
</gene>
<accession>A0ABW4RH19</accession>
<comment type="cofactor">
    <cofactor evidence="1">
        <name>thiamine diphosphate</name>
        <dbReference type="ChEBI" id="CHEBI:58937"/>
    </cofactor>
</comment>
<name>A0ABW4RH19_9BACL</name>
<proteinExistence type="inferred from homology"/>
<protein>
    <submittedName>
        <fullName evidence="5">1-deoxy-D-xylulose-5-phosphate synthase N-terminal domain-containing protein</fullName>
    </submittedName>
</protein>
<reference evidence="6" key="1">
    <citation type="journal article" date="2019" name="Int. J. Syst. Evol. Microbiol.">
        <title>The Global Catalogue of Microorganisms (GCM) 10K type strain sequencing project: providing services to taxonomists for standard genome sequencing and annotation.</title>
        <authorList>
            <consortium name="The Broad Institute Genomics Platform"/>
            <consortium name="The Broad Institute Genome Sequencing Center for Infectious Disease"/>
            <person name="Wu L."/>
            <person name="Ma J."/>
        </authorList>
    </citation>
    <scope>NUCLEOTIDE SEQUENCE [LARGE SCALE GENOMIC DNA]</scope>
    <source>
        <strain evidence="6">CCUG 54950</strain>
    </source>
</reference>
<dbReference type="RefSeq" id="WP_347325881.1">
    <property type="nucleotide sequence ID" value="NZ_JBCGUH010000008.1"/>
</dbReference>
<evidence type="ECO:0000256" key="2">
    <source>
        <dbReference type="ARBA" id="ARBA00007131"/>
    </source>
</evidence>
<dbReference type="PANTHER" id="PTHR47514">
    <property type="entry name" value="TRANSKETOLASE N-TERMINAL SECTION-RELATED"/>
    <property type="match status" value="1"/>
</dbReference>
<dbReference type="PANTHER" id="PTHR47514:SF1">
    <property type="entry name" value="TRANSKETOLASE N-TERMINAL SECTION-RELATED"/>
    <property type="match status" value="1"/>
</dbReference>
<organism evidence="5 6">
    <name type="scientific">Paenibacillus wenxiniae</name>
    <dbReference type="NCBI Taxonomy" id="1636843"/>
    <lineage>
        <taxon>Bacteria</taxon>
        <taxon>Bacillati</taxon>
        <taxon>Bacillota</taxon>
        <taxon>Bacilli</taxon>
        <taxon>Bacillales</taxon>
        <taxon>Paenibacillaceae</taxon>
        <taxon>Paenibacillus</taxon>
    </lineage>
</organism>
<feature type="domain" description="Transketolase N-terminal" evidence="4">
    <location>
        <begin position="16"/>
        <end position="259"/>
    </location>
</feature>
<dbReference type="InterPro" id="IPR029061">
    <property type="entry name" value="THDP-binding"/>
</dbReference>
<dbReference type="SUPFAM" id="SSF52518">
    <property type="entry name" value="Thiamin diphosphate-binding fold (THDP-binding)"/>
    <property type="match status" value="1"/>
</dbReference>
<evidence type="ECO:0000259" key="4">
    <source>
        <dbReference type="Pfam" id="PF00456"/>
    </source>
</evidence>
<comment type="similarity">
    <text evidence="2">Belongs to the transketolase family.</text>
</comment>
<evidence type="ECO:0000256" key="1">
    <source>
        <dbReference type="ARBA" id="ARBA00001964"/>
    </source>
</evidence>
<evidence type="ECO:0000313" key="5">
    <source>
        <dbReference type="EMBL" id="MFD1885019.1"/>
    </source>
</evidence>
<keyword evidence="3" id="KW-0786">Thiamine pyrophosphate</keyword>
<comment type="caution">
    <text evidence="5">The sequence shown here is derived from an EMBL/GenBank/DDBJ whole genome shotgun (WGS) entry which is preliminary data.</text>
</comment>
<evidence type="ECO:0000313" key="6">
    <source>
        <dbReference type="Proteomes" id="UP001597233"/>
    </source>
</evidence>